<evidence type="ECO:0000313" key="2">
    <source>
        <dbReference type="EMBL" id="CAG6548385.1"/>
    </source>
</evidence>
<evidence type="ECO:0000256" key="1">
    <source>
        <dbReference type="SAM" id="MobiDB-lite"/>
    </source>
</evidence>
<accession>A0A8D8I654</accession>
<sequence>MKVRKKTRQMTTQATIPRMKTRRSRWFLRRSPKNIKISRLRMNPLHRIKVPIRMIYRTRNVLRNVNVEIRIPDCQSSTITSVTSARASRRVRRRHCWNT</sequence>
<dbReference type="EMBL" id="HBUE01345801">
    <property type="protein sequence ID" value="CAG6600604.1"/>
    <property type="molecule type" value="Transcribed_RNA"/>
</dbReference>
<feature type="region of interest" description="Disordered" evidence="1">
    <location>
        <begin position="1"/>
        <end position="21"/>
    </location>
</feature>
<dbReference type="EMBL" id="HBUE01238829">
    <property type="protein sequence ID" value="CAG6548385.1"/>
    <property type="molecule type" value="Transcribed_RNA"/>
</dbReference>
<dbReference type="AlphaFoldDB" id="A0A8D8I654"/>
<protein>
    <submittedName>
        <fullName evidence="2">(northern house mosquito) hypothetical protein</fullName>
    </submittedName>
</protein>
<name>A0A8D8I654_CULPI</name>
<dbReference type="EMBL" id="HBUE01345804">
    <property type="protein sequence ID" value="CAG6600607.1"/>
    <property type="molecule type" value="Transcribed_RNA"/>
</dbReference>
<reference evidence="2" key="1">
    <citation type="submission" date="2021-05" db="EMBL/GenBank/DDBJ databases">
        <authorList>
            <person name="Alioto T."/>
            <person name="Alioto T."/>
            <person name="Gomez Garrido J."/>
        </authorList>
    </citation>
    <scope>NUCLEOTIDE SEQUENCE</scope>
</reference>
<organism evidence="2">
    <name type="scientific">Culex pipiens</name>
    <name type="common">House mosquito</name>
    <dbReference type="NCBI Taxonomy" id="7175"/>
    <lineage>
        <taxon>Eukaryota</taxon>
        <taxon>Metazoa</taxon>
        <taxon>Ecdysozoa</taxon>
        <taxon>Arthropoda</taxon>
        <taxon>Hexapoda</taxon>
        <taxon>Insecta</taxon>
        <taxon>Pterygota</taxon>
        <taxon>Neoptera</taxon>
        <taxon>Endopterygota</taxon>
        <taxon>Diptera</taxon>
        <taxon>Nematocera</taxon>
        <taxon>Culicoidea</taxon>
        <taxon>Culicidae</taxon>
        <taxon>Culicinae</taxon>
        <taxon>Culicini</taxon>
        <taxon>Culex</taxon>
        <taxon>Culex</taxon>
    </lineage>
</organism>
<dbReference type="EMBL" id="HBUE01097811">
    <property type="protein sequence ID" value="CAG6483814.1"/>
    <property type="molecule type" value="Transcribed_RNA"/>
</dbReference>
<proteinExistence type="predicted"/>
<dbReference type="EMBL" id="HBUE01238826">
    <property type="protein sequence ID" value="CAG6548382.1"/>
    <property type="molecule type" value="Transcribed_RNA"/>
</dbReference>